<feature type="transmembrane region" description="Helical" evidence="8">
    <location>
        <begin position="63"/>
        <end position="80"/>
    </location>
</feature>
<name>W9BZN2_SCLBF</name>
<evidence type="ECO:0000256" key="5">
    <source>
        <dbReference type="ARBA" id="ARBA00022989"/>
    </source>
</evidence>
<dbReference type="GO" id="GO:0006629">
    <property type="term" value="P:lipid metabolic process"/>
    <property type="evidence" value="ECO:0007669"/>
    <property type="project" value="InterPro"/>
</dbReference>
<comment type="caution">
    <text evidence="10">The sequence shown here is derived from an EMBL/GenBank/DDBJ whole genome shotgun (WGS) entry which is preliminary data.</text>
</comment>
<dbReference type="Pfam" id="PF13813">
    <property type="entry name" value="MBOAT_2"/>
    <property type="match status" value="1"/>
</dbReference>
<comment type="subcellular location">
    <subcellularLocation>
        <location evidence="1">Membrane</location>
        <topology evidence="1">Multi-pass membrane protein</topology>
    </subcellularLocation>
</comment>
<comment type="similarity">
    <text evidence="2">Belongs to the wax synthase family.</text>
</comment>
<evidence type="ECO:0000259" key="9">
    <source>
        <dbReference type="Pfam" id="PF13813"/>
    </source>
</evidence>
<dbReference type="PANTHER" id="PTHR31595:SF67">
    <property type="entry name" value="WAX SYNTHASE DOMAIN-CONTAINING PROTEIN"/>
    <property type="match status" value="1"/>
</dbReference>
<evidence type="ECO:0000256" key="8">
    <source>
        <dbReference type="SAM" id="Phobius"/>
    </source>
</evidence>
<dbReference type="InterPro" id="IPR032805">
    <property type="entry name" value="Wax_synthase_dom"/>
</dbReference>
<feature type="transmembrane region" description="Helical" evidence="8">
    <location>
        <begin position="449"/>
        <end position="469"/>
    </location>
</feature>
<dbReference type="OrthoDB" id="2796277at2759"/>
<feature type="transmembrane region" description="Helical" evidence="8">
    <location>
        <begin position="362"/>
        <end position="383"/>
    </location>
</feature>
<feature type="transmembrane region" description="Helical" evidence="8">
    <location>
        <begin position="39"/>
        <end position="56"/>
    </location>
</feature>
<dbReference type="GO" id="GO:0016020">
    <property type="term" value="C:membrane"/>
    <property type="evidence" value="ECO:0007669"/>
    <property type="project" value="UniProtKB-SubCell"/>
</dbReference>
<feature type="domain" description="Wax synthase" evidence="9">
    <location>
        <begin position="373"/>
        <end position="452"/>
    </location>
</feature>
<proteinExistence type="inferred from homology"/>
<evidence type="ECO:0000313" key="10">
    <source>
        <dbReference type="EMBL" id="ESZ90037.1"/>
    </source>
</evidence>
<feature type="transmembrane region" description="Helical" evidence="8">
    <location>
        <begin position="92"/>
        <end position="114"/>
    </location>
</feature>
<sequence length="554" mass="62460">MASFFPAKLADPPSPRDVVANYQRTFDNHASEGKLRPMVLPYHLYGVILLGIYLCVRHTNRPILYKARWIVLAAITWFQLKTLWHTSSTNMAFSFVAGLMSTYGIATSLTWLVFMRPQFDAKRVERRKIPKDKTVTKNSEGRATAYAGSIESDTRQRSKPNGEPNGIPDSPKVPNRNDVGSAHGRPAADGTMEETEYYWQSYPENIRERLDWISDLVINFRGPGWNWAIPSLPKPPPSVYAKLGEHVDEVSRKDTSSTGIKCFTTRQEVFRAQVPRFIIGYFLLDVVKTTMMNDPYFWLGPNDYAMPVYIAAMSPSIRCLYRELLSMAGVLISIDMVFLLPPLTMCLLLGPSSFMGLRGEAWYYPTTWGSFSVFANKGLAGLWGGAWHQIFRLIFSAPTNYLIANGYLNPRSPTTKLVASFFAFGLSGILHAGGSISQIPSTKPWAPPVFFMLQAVGIVLQTGLCTLLRQHIKKIPKFIRQLTNVIYAVSWGFLTGWLLADDFARGGIWLYEPIPISILRGMGFAGRDHGWWCWKHAGIGWYTGEHWWESGIAI</sequence>
<feature type="transmembrane region" description="Helical" evidence="8">
    <location>
        <begin position="481"/>
        <end position="500"/>
    </location>
</feature>
<dbReference type="EMBL" id="AYSA01000710">
    <property type="protein sequence ID" value="ESZ90037.1"/>
    <property type="molecule type" value="Genomic_DNA"/>
</dbReference>
<evidence type="ECO:0000313" key="11">
    <source>
        <dbReference type="Proteomes" id="UP000019487"/>
    </source>
</evidence>
<evidence type="ECO:0000256" key="4">
    <source>
        <dbReference type="ARBA" id="ARBA00022692"/>
    </source>
</evidence>
<protein>
    <recommendedName>
        <fullName evidence="9">Wax synthase domain-containing protein</fullName>
    </recommendedName>
</protein>
<dbReference type="GO" id="GO:0008374">
    <property type="term" value="F:O-acyltransferase activity"/>
    <property type="evidence" value="ECO:0007669"/>
    <property type="project" value="InterPro"/>
</dbReference>
<keyword evidence="3" id="KW-0808">Transferase</keyword>
<evidence type="ECO:0000256" key="7">
    <source>
        <dbReference type="SAM" id="MobiDB-lite"/>
    </source>
</evidence>
<dbReference type="InterPro" id="IPR044851">
    <property type="entry name" value="Wax_synthase"/>
</dbReference>
<dbReference type="STRING" id="1432307.W9BZN2"/>
<feature type="transmembrane region" description="Helical" evidence="8">
    <location>
        <begin position="417"/>
        <end position="437"/>
    </location>
</feature>
<accession>W9BZN2</accession>
<evidence type="ECO:0000256" key="3">
    <source>
        <dbReference type="ARBA" id="ARBA00022679"/>
    </source>
</evidence>
<keyword evidence="11" id="KW-1185">Reference proteome</keyword>
<dbReference type="HOGENOM" id="CLU_021051_1_1_1"/>
<dbReference type="Proteomes" id="UP000019487">
    <property type="component" value="Unassembled WGS sequence"/>
</dbReference>
<evidence type="ECO:0000256" key="2">
    <source>
        <dbReference type="ARBA" id="ARBA00007282"/>
    </source>
</evidence>
<feature type="transmembrane region" description="Helical" evidence="8">
    <location>
        <begin position="324"/>
        <end position="350"/>
    </location>
</feature>
<evidence type="ECO:0000256" key="6">
    <source>
        <dbReference type="ARBA" id="ARBA00023136"/>
    </source>
</evidence>
<keyword evidence="6 8" id="KW-0472">Membrane</keyword>
<keyword evidence="4 8" id="KW-0812">Transmembrane</keyword>
<dbReference type="AlphaFoldDB" id="W9BZN2"/>
<organism evidence="10 11">
    <name type="scientific">Sclerotinia borealis (strain F-4128)</name>
    <dbReference type="NCBI Taxonomy" id="1432307"/>
    <lineage>
        <taxon>Eukaryota</taxon>
        <taxon>Fungi</taxon>
        <taxon>Dikarya</taxon>
        <taxon>Ascomycota</taxon>
        <taxon>Pezizomycotina</taxon>
        <taxon>Leotiomycetes</taxon>
        <taxon>Helotiales</taxon>
        <taxon>Sclerotiniaceae</taxon>
        <taxon>Sclerotinia</taxon>
    </lineage>
</organism>
<feature type="region of interest" description="Disordered" evidence="7">
    <location>
        <begin position="130"/>
        <end position="189"/>
    </location>
</feature>
<keyword evidence="5 8" id="KW-1133">Transmembrane helix</keyword>
<evidence type="ECO:0000256" key="1">
    <source>
        <dbReference type="ARBA" id="ARBA00004141"/>
    </source>
</evidence>
<reference evidence="10 11" key="1">
    <citation type="journal article" date="2014" name="Genome Announc.">
        <title>Draft genome sequence of Sclerotinia borealis, a psychrophilic plant pathogenic fungus.</title>
        <authorList>
            <person name="Mardanov A.V."/>
            <person name="Beletsky A.V."/>
            <person name="Kadnikov V.V."/>
            <person name="Ignatov A.N."/>
            <person name="Ravin N.V."/>
        </authorList>
    </citation>
    <scope>NUCLEOTIDE SEQUENCE [LARGE SCALE GENOMIC DNA]</scope>
    <source>
        <strain evidence="11">F-4157</strain>
    </source>
</reference>
<dbReference type="PANTHER" id="PTHR31595">
    <property type="entry name" value="LONG-CHAIN-ALCOHOL O-FATTY-ACYLTRANSFERASE 3-RELATED"/>
    <property type="match status" value="1"/>
</dbReference>
<gene>
    <name evidence="10" type="ORF">SBOR_9580</name>
</gene>